<reference evidence="12 13" key="1">
    <citation type="journal article" date="2014" name="Genome Announc.">
        <title>Draft Genome Sequence of the Iron-Oxidizing, Acidophilic, and Halotolerant 'Thiobacillus prosperus' Type Strain DSM 5130.</title>
        <authorList>
            <person name="Ossandon F.J."/>
            <person name="Cardenas J.P."/>
            <person name="Corbett M."/>
            <person name="Quatrini R."/>
            <person name="Holmes D.S."/>
            <person name="Watkin E."/>
        </authorList>
    </citation>
    <scope>NUCLEOTIDE SEQUENCE [LARGE SCALE GENOMIC DNA]</scope>
    <source>
        <strain evidence="12 13">DSM 5130</strain>
    </source>
</reference>
<dbReference type="InterPro" id="IPR003660">
    <property type="entry name" value="HAMP_dom"/>
</dbReference>
<feature type="domain" description="HAMP" evidence="11">
    <location>
        <begin position="345"/>
        <end position="396"/>
    </location>
</feature>
<comment type="caution">
    <text evidence="12">The sequence shown here is derived from an EMBL/GenBank/DDBJ whole genome shotgun (WGS) entry which is preliminary data.</text>
</comment>
<evidence type="ECO:0000256" key="1">
    <source>
        <dbReference type="ARBA" id="ARBA00004141"/>
    </source>
</evidence>
<evidence type="ECO:0000256" key="9">
    <source>
        <dbReference type="SAM" id="Phobius"/>
    </source>
</evidence>
<dbReference type="PANTHER" id="PTHR32089">
    <property type="entry name" value="METHYL-ACCEPTING CHEMOTAXIS PROTEIN MCPB"/>
    <property type="match status" value="1"/>
</dbReference>
<gene>
    <name evidence="12" type="ORF">Thpro_022380</name>
</gene>
<dbReference type="Gene3D" id="1.10.287.950">
    <property type="entry name" value="Methyl-accepting chemotaxis protein"/>
    <property type="match status" value="1"/>
</dbReference>
<evidence type="ECO:0000256" key="7">
    <source>
        <dbReference type="PROSITE-ProRule" id="PRU00284"/>
    </source>
</evidence>
<feature type="transmembrane region" description="Helical" evidence="9">
    <location>
        <begin position="309"/>
        <end position="330"/>
    </location>
</feature>
<dbReference type="STRING" id="160660.BJI67_14400"/>
<evidence type="ECO:0008006" key="14">
    <source>
        <dbReference type="Google" id="ProtNLM"/>
    </source>
</evidence>
<name>A0A1A6C0P5_9GAMM</name>
<dbReference type="GO" id="GO:0016020">
    <property type="term" value="C:membrane"/>
    <property type="evidence" value="ECO:0007669"/>
    <property type="project" value="UniProtKB-SubCell"/>
</dbReference>
<evidence type="ECO:0000259" key="11">
    <source>
        <dbReference type="PROSITE" id="PS50885"/>
    </source>
</evidence>
<dbReference type="SMART" id="SM00283">
    <property type="entry name" value="MA"/>
    <property type="match status" value="1"/>
</dbReference>
<dbReference type="CDD" id="cd11386">
    <property type="entry name" value="MCP_signal"/>
    <property type="match status" value="1"/>
</dbReference>
<dbReference type="GO" id="GO:0007165">
    <property type="term" value="P:signal transduction"/>
    <property type="evidence" value="ECO:0007669"/>
    <property type="project" value="UniProtKB-KW"/>
</dbReference>
<comment type="similarity">
    <text evidence="6">Belongs to the methyl-accepting chemotaxis (MCP) protein family.</text>
</comment>
<dbReference type="InterPro" id="IPR004089">
    <property type="entry name" value="MCPsignal_dom"/>
</dbReference>
<feature type="region of interest" description="Disordered" evidence="8">
    <location>
        <begin position="676"/>
        <end position="695"/>
    </location>
</feature>
<dbReference type="OrthoDB" id="9177152at2"/>
<keyword evidence="13" id="KW-1185">Reference proteome</keyword>
<evidence type="ECO:0000256" key="3">
    <source>
        <dbReference type="ARBA" id="ARBA00022989"/>
    </source>
</evidence>
<evidence type="ECO:0000256" key="2">
    <source>
        <dbReference type="ARBA" id="ARBA00022692"/>
    </source>
</evidence>
<dbReference type="Proteomes" id="UP000029273">
    <property type="component" value="Unassembled WGS sequence"/>
</dbReference>
<organism evidence="12 13">
    <name type="scientific">Acidihalobacter prosperus</name>
    <dbReference type="NCBI Taxonomy" id="160660"/>
    <lineage>
        <taxon>Bacteria</taxon>
        <taxon>Pseudomonadati</taxon>
        <taxon>Pseudomonadota</taxon>
        <taxon>Gammaproteobacteria</taxon>
        <taxon>Chromatiales</taxon>
        <taxon>Ectothiorhodospiraceae</taxon>
        <taxon>Acidihalobacter</taxon>
    </lineage>
</organism>
<evidence type="ECO:0000259" key="10">
    <source>
        <dbReference type="PROSITE" id="PS50111"/>
    </source>
</evidence>
<dbReference type="EMBL" id="JQSG02000006">
    <property type="protein sequence ID" value="OBS08130.1"/>
    <property type="molecule type" value="Genomic_DNA"/>
</dbReference>
<keyword evidence="5 7" id="KW-0807">Transducer</keyword>
<dbReference type="GO" id="GO:0006935">
    <property type="term" value="P:chemotaxis"/>
    <property type="evidence" value="ECO:0007669"/>
    <property type="project" value="UniProtKB-ARBA"/>
</dbReference>
<dbReference type="RefSeq" id="WP_065089686.1">
    <property type="nucleotide sequence ID" value="NZ_JQSG02000006.1"/>
</dbReference>
<evidence type="ECO:0000256" key="4">
    <source>
        <dbReference type="ARBA" id="ARBA00023136"/>
    </source>
</evidence>
<dbReference type="Pfam" id="PF00015">
    <property type="entry name" value="MCPsignal"/>
    <property type="match status" value="1"/>
</dbReference>
<dbReference type="AlphaFoldDB" id="A0A1A6C0P5"/>
<feature type="domain" description="Methyl-accepting transducer" evidence="10">
    <location>
        <begin position="401"/>
        <end position="637"/>
    </location>
</feature>
<proteinExistence type="inferred from homology"/>
<accession>A0A1A6C0P5</accession>
<evidence type="ECO:0000313" key="12">
    <source>
        <dbReference type="EMBL" id="OBS08130.1"/>
    </source>
</evidence>
<dbReference type="FunFam" id="1.10.287.950:FF:000001">
    <property type="entry name" value="Methyl-accepting chemotaxis sensory transducer"/>
    <property type="match status" value="1"/>
</dbReference>
<protein>
    <recommendedName>
        <fullName evidence="14">Chemotaxis protein</fullName>
    </recommendedName>
</protein>
<dbReference type="PANTHER" id="PTHR32089:SF119">
    <property type="entry name" value="METHYL-ACCEPTING CHEMOTAXIS PROTEIN CTPL"/>
    <property type="match status" value="1"/>
</dbReference>
<dbReference type="PROSITE" id="PS50885">
    <property type="entry name" value="HAMP"/>
    <property type="match status" value="1"/>
</dbReference>
<sequence>MKSPTKTDRQKIGLSRRFALLFALLLLFLLLAGAAFVYTAIQQRHYQRFTHLNAEQQLLSQQLAATALEAASGNQMAFKRLAEQRDRFDATMREYNLDGKGPGPVLPGTLRPQYERLDTMWQTYRDGLDSILKGKQAVADITRYVHDVNQYVPKLLAYSDQVTTALVKHGASPQEIYVAERQTLLALRIQNSLARVLQGGEGASTAADQFGRDATLFGNVLQGLLTGNASMKIVAVKDEQTREILRQIAMLFSSVSDHVATILELAPRLFAIKNASARLQANSPQLLGATGDLANALRTHYSRLGLIDLAGYVLGGLALLVLILLGALMYRDSQRRLAVTTEQNRRNQRAILRLLDEMTNLAEGDLTVHATVTEDITGAIADSVNYAIDALRSLVTTINQTSVQVATAAEKTQTTALRLADASGHQAREIASASAAVTDMADSIERVSKNAMSSADVAKKSVEIAAKGAATVRRSIDGMDTIREQIQDTAKRIKRLGESSQEIGDIVGLINDIADQTNILALNAAIQASAAGEAGRGFAVVADEVQRLAERSANATRQIEALVKAIQADTSEAVLSMEQSTSNVVAGGQLAGDAGDALAEIESVSNQLAKQIMTIASAARQQAAVAANVTNTMNVIQEITMQTSDSTHETAQSIGQLTELAAELRRTVAGFKLPDSEDTDTVVLDDGGASDIEAA</sequence>
<dbReference type="PROSITE" id="PS50111">
    <property type="entry name" value="CHEMOTAXIS_TRANSDUC_2"/>
    <property type="match status" value="1"/>
</dbReference>
<keyword evidence="3 9" id="KW-1133">Transmembrane helix</keyword>
<evidence type="ECO:0000313" key="13">
    <source>
        <dbReference type="Proteomes" id="UP000029273"/>
    </source>
</evidence>
<dbReference type="SUPFAM" id="SSF58104">
    <property type="entry name" value="Methyl-accepting chemotaxis protein (MCP) signaling domain"/>
    <property type="match status" value="1"/>
</dbReference>
<comment type="subcellular location">
    <subcellularLocation>
        <location evidence="1">Membrane</location>
        <topology evidence="1">Multi-pass membrane protein</topology>
    </subcellularLocation>
</comment>
<evidence type="ECO:0000256" key="8">
    <source>
        <dbReference type="SAM" id="MobiDB-lite"/>
    </source>
</evidence>
<evidence type="ECO:0000256" key="6">
    <source>
        <dbReference type="ARBA" id="ARBA00029447"/>
    </source>
</evidence>
<keyword evidence="4 9" id="KW-0472">Membrane</keyword>
<keyword evidence="2 9" id="KW-0812">Transmembrane</keyword>
<evidence type="ECO:0000256" key="5">
    <source>
        <dbReference type="ARBA" id="ARBA00023224"/>
    </source>
</evidence>